<feature type="binding site" evidence="3">
    <location>
        <begin position="242"/>
        <end position="247"/>
    </location>
    <ligand>
        <name>Mo-bis(molybdopterin guanine dinucleotide)</name>
        <dbReference type="ChEBI" id="CHEBI:60539"/>
    </ligand>
</feature>
<organism evidence="4 5">
    <name type="scientific">Candidatus Clostridium stratigraminis</name>
    <dbReference type="NCBI Taxonomy" id="3381661"/>
    <lineage>
        <taxon>Bacteria</taxon>
        <taxon>Bacillati</taxon>
        <taxon>Bacillota</taxon>
        <taxon>Clostridia</taxon>
        <taxon>Eubacteriales</taxon>
        <taxon>Clostridiaceae</taxon>
        <taxon>Clostridium</taxon>
    </lineage>
</organism>
<dbReference type="PANTHER" id="PTHR30592:SF1">
    <property type="entry name" value="SULFUR CARRIER PROTEIN FDHD"/>
    <property type="match status" value="1"/>
</dbReference>
<proteinExistence type="inferred from homology"/>
<feature type="active site" description="Cysteine persulfide intermediate" evidence="3">
    <location>
        <position position="104"/>
    </location>
</feature>
<dbReference type="Pfam" id="PF02634">
    <property type="entry name" value="FdhD-NarQ"/>
    <property type="match status" value="1"/>
</dbReference>
<dbReference type="InterPro" id="IPR003786">
    <property type="entry name" value="FdhD"/>
</dbReference>
<accession>A0ABW8T4J2</accession>
<sequence length="260" mass="28775">MALDIIKGIKIRKISNDLYEDTLDFIVSEMPLKIYINYELYTVLMCTPSGLKELTIGYLFSEGIITSTDDIVSIEEKFEDRVCVVLKEEIKVNFDIVKAKSSGCGNASTQVEYLELGLNNIINSNYKASYKSIIKLMKEFNKSSELFKQTGGVHSCALCNDEEIVIFTEDIGRHNALDKVIGKGLVSNIDISNKFLLTTGRISSDIIVKAVKAGIPIVASHSAPTDLALNIAEASGVAVIGFVRGLRMNLYTYKERIIEI</sequence>
<comment type="caution">
    <text evidence="4">The sequence shown here is derived from an EMBL/GenBank/DDBJ whole genome shotgun (WGS) entry which is preliminary data.</text>
</comment>
<dbReference type="NCBIfam" id="TIGR00129">
    <property type="entry name" value="fdhD_narQ"/>
    <property type="match status" value="1"/>
</dbReference>
<evidence type="ECO:0000313" key="5">
    <source>
        <dbReference type="Proteomes" id="UP001623591"/>
    </source>
</evidence>
<dbReference type="PANTHER" id="PTHR30592">
    <property type="entry name" value="FORMATE DEHYDROGENASE"/>
    <property type="match status" value="1"/>
</dbReference>
<name>A0ABW8T4J2_9CLOT</name>
<dbReference type="EMBL" id="JBJHZZ010000003">
    <property type="protein sequence ID" value="MFL0246638.1"/>
    <property type="molecule type" value="Genomic_DNA"/>
</dbReference>
<dbReference type="RefSeq" id="WP_406769115.1">
    <property type="nucleotide sequence ID" value="NZ_JBJHZZ010000003.1"/>
</dbReference>
<comment type="similarity">
    <text evidence="3">Belongs to the FdhD family.</text>
</comment>
<comment type="subcellular location">
    <subcellularLocation>
        <location evidence="3">Cytoplasm</location>
    </subcellularLocation>
</comment>
<evidence type="ECO:0000256" key="2">
    <source>
        <dbReference type="ARBA" id="ARBA00023150"/>
    </source>
</evidence>
<dbReference type="InterPro" id="IPR016193">
    <property type="entry name" value="Cytidine_deaminase-like"/>
</dbReference>
<dbReference type="PIRSF" id="PIRSF015626">
    <property type="entry name" value="FdhD"/>
    <property type="match status" value="1"/>
</dbReference>
<evidence type="ECO:0000256" key="3">
    <source>
        <dbReference type="HAMAP-Rule" id="MF_00187"/>
    </source>
</evidence>
<keyword evidence="1 3" id="KW-0963">Cytoplasm</keyword>
<reference evidence="4 5" key="1">
    <citation type="submission" date="2024-11" db="EMBL/GenBank/DDBJ databases">
        <authorList>
            <person name="Heng Y.C."/>
            <person name="Lim A.C.H."/>
            <person name="Lee J.K.Y."/>
            <person name="Kittelmann S."/>
        </authorList>
    </citation>
    <scope>NUCLEOTIDE SEQUENCE [LARGE SCALE GENOMIC DNA]</scope>
    <source>
        <strain evidence="4 5">WILCCON 0185</strain>
    </source>
</reference>
<evidence type="ECO:0000256" key="1">
    <source>
        <dbReference type="ARBA" id="ARBA00022490"/>
    </source>
</evidence>
<dbReference type="SUPFAM" id="SSF53927">
    <property type="entry name" value="Cytidine deaminase-like"/>
    <property type="match status" value="1"/>
</dbReference>
<comment type="function">
    <text evidence="3">Required for formate dehydrogenase (FDH) activity. Acts as a sulfur carrier protein that transfers sulfur from IscS to the molybdenum cofactor prior to its insertion into FDH.</text>
</comment>
<dbReference type="HAMAP" id="MF_00187">
    <property type="entry name" value="FdhD"/>
    <property type="match status" value="1"/>
</dbReference>
<keyword evidence="5" id="KW-1185">Reference proteome</keyword>
<protein>
    <recommendedName>
        <fullName evidence="3">Sulfur carrier protein FdhD</fullName>
    </recommendedName>
</protein>
<dbReference type="Gene3D" id="3.40.140.10">
    <property type="entry name" value="Cytidine Deaminase, domain 2"/>
    <property type="match status" value="1"/>
</dbReference>
<dbReference type="Proteomes" id="UP001623591">
    <property type="component" value="Unassembled WGS sequence"/>
</dbReference>
<evidence type="ECO:0000313" key="4">
    <source>
        <dbReference type="EMBL" id="MFL0246638.1"/>
    </source>
</evidence>
<keyword evidence="2 3" id="KW-0501">Molybdenum cofactor biosynthesis</keyword>
<dbReference type="Gene3D" id="3.10.20.10">
    <property type="match status" value="1"/>
</dbReference>
<gene>
    <name evidence="3 4" type="primary">fdhD</name>
    <name evidence="4" type="ORF">ACJDUG_06625</name>
</gene>